<dbReference type="OrthoDB" id="9780723at2"/>
<evidence type="ECO:0000313" key="2">
    <source>
        <dbReference type="Proteomes" id="UP000298602"/>
    </source>
</evidence>
<dbReference type="RefSeq" id="WP_137425362.1">
    <property type="nucleotide sequence ID" value="NZ_CP040098.1"/>
</dbReference>
<protein>
    <submittedName>
        <fullName evidence="1">DUF4198 domain-containing protein</fullName>
    </submittedName>
</protein>
<dbReference type="Pfam" id="PF10670">
    <property type="entry name" value="DUF4198"/>
    <property type="match status" value="1"/>
</dbReference>
<gene>
    <name evidence="1" type="ORF">FDQ92_13415</name>
</gene>
<organism evidence="1 2">
    <name type="scientific">Desulfoglaeba alkanexedens ALDC</name>
    <dbReference type="NCBI Taxonomy" id="980445"/>
    <lineage>
        <taxon>Bacteria</taxon>
        <taxon>Pseudomonadati</taxon>
        <taxon>Thermodesulfobacteriota</taxon>
        <taxon>Syntrophobacteria</taxon>
        <taxon>Syntrophobacterales</taxon>
        <taxon>Syntrophobacteraceae</taxon>
        <taxon>Desulfoglaeba</taxon>
    </lineage>
</organism>
<dbReference type="KEGG" id="dax:FDQ92_13415"/>
<keyword evidence="2" id="KW-1185">Reference proteome</keyword>
<dbReference type="Proteomes" id="UP000298602">
    <property type="component" value="Chromosome"/>
</dbReference>
<dbReference type="AlphaFoldDB" id="A0A4P8L8X3"/>
<proteinExistence type="predicted"/>
<sequence>MRFWLRWVVPSALIAVLAFPWNALAHFGVILPSDDIVTQEDTKNLMVEVKFVHPMEGAYMAMAKPKRFGVVRSGEHKDLLPVLKEAEGKGPHQEGSFTYWKGEVAIGRPGDYVFYVEPAPYWEPAEDKYIVHYTKVCVNALGLEEGWDEPVGLETEIVPLSRPYGLWTGNIFTGRVLLEGRPVPHAEIEVEYLNESPGNPNFVQPPSDPFVTQVIRADEDGIFNYAMPRAGWWGFAALSDASWKLERQGVKKDVEIGAVFWVRTTDMR</sequence>
<accession>A0A4P8L8X3</accession>
<dbReference type="InterPro" id="IPR019613">
    <property type="entry name" value="DUF4198"/>
</dbReference>
<reference evidence="1 2" key="2">
    <citation type="submission" date="2019-05" db="EMBL/GenBank/DDBJ databases">
        <authorList>
            <person name="Suflita J.M."/>
            <person name="Marks C.R."/>
        </authorList>
    </citation>
    <scope>NUCLEOTIDE SEQUENCE [LARGE SCALE GENOMIC DNA]</scope>
    <source>
        <strain evidence="1 2">ALDC</strain>
    </source>
</reference>
<reference evidence="1 2" key="1">
    <citation type="submission" date="2019-05" db="EMBL/GenBank/DDBJ databases">
        <title>The Complete Genome Sequence of the n-alkane-degrading Desulfoglaeba alkanexedens ALDC reveals multiple alkylsuccinate synthase gene clusters.</title>
        <authorList>
            <person name="Callaghan A.V."/>
            <person name="Davidova I.A."/>
            <person name="Duncan K.E."/>
            <person name="Morris B."/>
            <person name="McInerney M.J."/>
        </authorList>
    </citation>
    <scope>NUCLEOTIDE SEQUENCE [LARGE SCALE GENOMIC DNA]</scope>
    <source>
        <strain evidence="1 2">ALDC</strain>
    </source>
</reference>
<dbReference type="EMBL" id="CP040098">
    <property type="protein sequence ID" value="QCQ23082.1"/>
    <property type="molecule type" value="Genomic_DNA"/>
</dbReference>
<name>A0A4P8L8X3_9BACT</name>
<evidence type="ECO:0000313" key="1">
    <source>
        <dbReference type="EMBL" id="QCQ23082.1"/>
    </source>
</evidence>